<evidence type="ECO:0000259" key="3">
    <source>
        <dbReference type="Pfam" id="PF01266"/>
    </source>
</evidence>
<dbReference type="GO" id="GO:0005886">
    <property type="term" value="C:plasma membrane"/>
    <property type="evidence" value="ECO:0007669"/>
    <property type="project" value="TreeGrafter"/>
</dbReference>
<comment type="similarity">
    <text evidence="1">Belongs to the DadA oxidoreductase family.</text>
</comment>
<name>A0A1U9LGH5_9PROT</name>
<evidence type="ECO:0000313" key="5">
    <source>
        <dbReference type="Proteomes" id="UP000189055"/>
    </source>
</evidence>
<dbReference type="GO" id="GO:0055130">
    <property type="term" value="P:D-alanine catabolic process"/>
    <property type="evidence" value="ECO:0007669"/>
    <property type="project" value="TreeGrafter"/>
</dbReference>
<dbReference type="Proteomes" id="UP000189055">
    <property type="component" value="Chromosome"/>
</dbReference>
<keyword evidence="2" id="KW-0560">Oxidoreductase</keyword>
<sequence>MLKNFASQHPALESLAIMTKPLSAPPHYDVVLAGGGIIGLCTALFLREKGLSVAVLDKGRPGYEQSSRNWGWVRTINQAMEELPLALASRPLWQHWATEGDFGYARTGLLSLAQDQEEWNALENWLAAARHHGFDARELGRSEISALVPQSRGQWAGALYSPGDARAEPDLAMRFLVRKAEAAGVTILPDTAVKSIDIQGGRACGFETETGRISASSVVVAAGIWSRWLCKTVDIVLPQLKVIASVLRTEPVDGGPDPIIASSRFSLRRRMDGGYTVAQRNSSITYVTPDSFRFLREFMPNFLKQKKLLSVRIGSSFVDELRQERQFGKGRPNPFEQYRACDPTPDRKTLARTLQRLREDMPMFEKTRVAAMWAGVIDVVPDALPILSPVARYPGLFVATGFSAHGFGIGPASGKLMANLIMGEPDTLGHEHFTLERFGCNGERTQAR</sequence>
<evidence type="ECO:0000313" key="4">
    <source>
        <dbReference type="EMBL" id="AQT05390.1"/>
    </source>
</evidence>
<dbReference type="Gene3D" id="3.30.9.10">
    <property type="entry name" value="D-Amino Acid Oxidase, subunit A, domain 2"/>
    <property type="match status" value="2"/>
</dbReference>
<dbReference type="GO" id="GO:0008718">
    <property type="term" value="F:D-amino-acid dehydrogenase activity"/>
    <property type="evidence" value="ECO:0007669"/>
    <property type="project" value="TreeGrafter"/>
</dbReference>
<dbReference type="STRING" id="1076596.A0U91_11550"/>
<feature type="domain" description="FAD dependent oxidoreductase" evidence="3">
    <location>
        <begin position="29"/>
        <end position="420"/>
    </location>
</feature>
<dbReference type="EMBL" id="CP014687">
    <property type="protein sequence ID" value="AQT05390.1"/>
    <property type="molecule type" value="Genomic_DNA"/>
</dbReference>
<protein>
    <submittedName>
        <fullName evidence="4">FAD-binding protein</fullName>
    </submittedName>
</protein>
<gene>
    <name evidence="4" type="ORF">A0U91_11550</name>
</gene>
<evidence type="ECO:0000256" key="1">
    <source>
        <dbReference type="ARBA" id="ARBA00009410"/>
    </source>
</evidence>
<dbReference type="GO" id="GO:0005737">
    <property type="term" value="C:cytoplasm"/>
    <property type="evidence" value="ECO:0007669"/>
    <property type="project" value="TreeGrafter"/>
</dbReference>
<organism evidence="4 5">
    <name type="scientific">Acetobacter persici</name>
    <dbReference type="NCBI Taxonomy" id="1076596"/>
    <lineage>
        <taxon>Bacteria</taxon>
        <taxon>Pseudomonadati</taxon>
        <taxon>Pseudomonadota</taxon>
        <taxon>Alphaproteobacteria</taxon>
        <taxon>Acetobacterales</taxon>
        <taxon>Acetobacteraceae</taxon>
        <taxon>Acetobacter</taxon>
    </lineage>
</organism>
<dbReference type="PANTHER" id="PTHR13847:SF280">
    <property type="entry name" value="D-AMINO ACID DEHYDROGENASE"/>
    <property type="match status" value="1"/>
</dbReference>
<dbReference type="AlphaFoldDB" id="A0A1U9LGH5"/>
<reference evidence="4 5" key="1">
    <citation type="submission" date="2016-03" db="EMBL/GenBank/DDBJ databases">
        <title>Acetic acid bacteria sequencing.</title>
        <authorList>
            <person name="Brandt J."/>
            <person name="Jakob F."/>
            <person name="Vogel R.F."/>
        </authorList>
    </citation>
    <scope>NUCLEOTIDE SEQUENCE [LARGE SCALE GENOMIC DNA]</scope>
    <source>
        <strain evidence="4 5">TMW2.1084</strain>
    </source>
</reference>
<dbReference type="InterPro" id="IPR036188">
    <property type="entry name" value="FAD/NAD-bd_sf"/>
</dbReference>
<dbReference type="Gene3D" id="3.50.50.60">
    <property type="entry name" value="FAD/NAD(P)-binding domain"/>
    <property type="match status" value="2"/>
</dbReference>
<evidence type="ECO:0000256" key="2">
    <source>
        <dbReference type="ARBA" id="ARBA00023002"/>
    </source>
</evidence>
<dbReference type="KEGG" id="aper:A0U91_11550"/>
<dbReference type="InterPro" id="IPR006076">
    <property type="entry name" value="FAD-dep_OxRdtase"/>
</dbReference>
<dbReference type="SUPFAM" id="SSF51905">
    <property type="entry name" value="FAD/NAD(P)-binding domain"/>
    <property type="match status" value="1"/>
</dbReference>
<dbReference type="Pfam" id="PF01266">
    <property type="entry name" value="DAO"/>
    <property type="match status" value="1"/>
</dbReference>
<proteinExistence type="inferred from homology"/>
<dbReference type="PANTHER" id="PTHR13847">
    <property type="entry name" value="SARCOSINE DEHYDROGENASE-RELATED"/>
    <property type="match status" value="1"/>
</dbReference>
<accession>A0A1U9LGH5</accession>